<dbReference type="InterPro" id="IPR011059">
    <property type="entry name" value="Metal-dep_hydrolase_composite"/>
</dbReference>
<dbReference type="Gene3D" id="3.20.20.140">
    <property type="entry name" value="Metal-dependent hydrolases"/>
    <property type="match status" value="1"/>
</dbReference>
<comment type="caution">
    <text evidence="6">The sequence shown here is derived from an EMBL/GenBank/DDBJ whole genome shotgun (WGS) entry which is preliminary data.</text>
</comment>
<evidence type="ECO:0000256" key="1">
    <source>
        <dbReference type="ARBA" id="ARBA00006745"/>
    </source>
</evidence>
<proteinExistence type="inferred from homology"/>
<reference evidence="7" key="1">
    <citation type="submission" date="2016-08" db="EMBL/GenBank/DDBJ databases">
        <authorList>
            <person name="Merda D."/>
            <person name="Briand M."/>
            <person name="Taghouti G."/>
            <person name="Carrere S."/>
            <person name="Gouzy J."/>
            <person name="Portier P."/>
            <person name="Jacques M.-A."/>
            <person name="Fischer-Le Saux M."/>
        </authorList>
    </citation>
    <scope>NUCLEOTIDE SEQUENCE [LARGE SCALE GENOMIC DNA]</scope>
    <source>
        <strain evidence="7">CFBP1156</strain>
    </source>
</reference>
<dbReference type="Gene3D" id="2.30.40.10">
    <property type="entry name" value="Urease, subunit C, domain 1"/>
    <property type="match status" value="1"/>
</dbReference>
<dbReference type="PANTHER" id="PTHR43794">
    <property type="entry name" value="AMINOHYDROLASE SSNA-RELATED"/>
    <property type="match status" value="1"/>
</dbReference>
<keyword evidence="3 6" id="KW-0378">Hydrolase</keyword>
<dbReference type="Proteomes" id="UP000238261">
    <property type="component" value="Unassembled WGS sequence"/>
</dbReference>
<evidence type="ECO:0000313" key="7">
    <source>
        <dbReference type="Proteomes" id="UP000238261"/>
    </source>
</evidence>
<evidence type="ECO:0000259" key="5">
    <source>
        <dbReference type="Pfam" id="PF01979"/>
    </source>
</evidence>
<dbReference type="GO" id="GO:0046872">
    <property type="term" value="F:metal ion binding"/>
    <property type="evidence" value="ECO:0007669"/>
    <property type="project" value="UniProtKB-KW"/>
</dbReference>
<dbReference type="InterPro" id="IPR006680">
    <property type="entry name" value="Amidohydro-rel"/>
</dbReference>
<evidence type="ECO:0000256" key="2">
    <source>
        <dbReference type="ARBA" id="ARBA00022723"/>
    </source>
</evidence>
<dbReference type="CDD" id="cd01298">
    <property type="entry name" value="ATZ_TRZ_like"/>
    <property type="match status" value="1"/>
</dbReference>
<dbReference type="NCBIfam" id="NF006549">
    <property type="entry name" value="PRK09045.1"/>
    <property type="match status" value="1"/>
</dbReference>
<dbReference type="InterPro" id="IPR032466">
    <property type="entry name" value="Metal_Hydrolase"/>
</dbReference>
<dbReference type="InterPro" id="IPR050287">
    <property type="entry name" value="MTA/SAH_deaminase"/>
</dbReference>
<organism evidence="6 7">
    <name type="scientific">Xanthomonas hyacinthi</name>
    <dbReference type="NCBI Taxonomy" id="56455"/>
    <lineage>
        <taxon>Bacteria</taxon>
        <taxon>Pseudomonadati</taxon>
        <taxon>Pseudomonadota</taxon>
        <taxon>Gammaproteobacteria</taxon>
        <taxon>Lysobacterales</taxon>
        <taxon>Lysobacteraceae</taxon>
        <taxon>Xanthomonas</taxon>
    </lineage>
</organism>
<keyword evidence="7" id="KW-1185">Reference proteome</keyword>
<gene>
    <name evidence="6" type="ORF">XhyaCFBP1156_03065</name>
</gene>
<accession>A0A2S7F1S6</accession>
<evidence type="ECO:0000256" key="3">
    <source>
        <dbReference type="ARBA" id="ARBA00022801"/>
    </source>
</evidence>
<dbReference type="GO" id="GO:0019239">
    <property type="term" value="F:deaminase activity"/>
    <property type="evidence" value="ECO:0007669"/>
    <property type="project" value="UniProtKB-ARBA"/>
</dbReference>
<feature type="domain" description="Amidohydrolase-related" evidence="5">
    <location>
        <begin position="66"/>
        <end position="413"/>
    </location>
</feature>
<evidence type="ECO:0000313" key="6">
    <source>
        <dbReference type="EMBL" id="PPU99264.1"/>
    </source>
</evidence>
<dbReference type="PANTHER" id="PTHR43794:SF11">
    <property type="entry name" value="AMIDOHYDROLASE-RELATED DOMAIN-CONTAINING PROTEIN"/>
    <property type="match status" value="1"/>
</dbReference>
<dbReference type="GO" id="GO:0016814">
    <property type="term" value="F:hydrolase activity, acting on carbon-nitrogen (but not peptide) bonds, in cyclic amidines"/>
    <property type="evidence" value="ECO:0007669"/>
    <property type="project" value="UniProtKB-ARBA"/>
</dbReference>
<dbReference type="EMBL" id="MDEG01000002">
    <property type="protein sequence ID" value="PPU99264.1"/>
    <property type="molecule type" value="Genomic_DNA"/>
</dbReference>
<dbReference type="AlphaFoldDB" id="A0A2S7F1S6"/>
<comment type="similarity">
    <text evidence="1">Belongs to the metallo-dependent hydrolases superfamily. ATZ/TRZ family.</text>
</comment>
<dbReference type="FunFam" id="3.20.20.140:FF:000014">
    <property type="entry name" value="5-methylthioadenosine/S-adenosylhomocysteine deaminase"/>
    <property type="match status" value="1"/>
</dbReference>
<protein>
    <submittedName>
        <fullName evidence="6">N-ethylammeline chlorohydrolase</fullName>
    </submittedName>
</protein>
<dbReference type="SUPFAM" id="SSF51556">
    <property type="entry name" value="Metallo-dependent hydrolases"/>
    <property type="match status" value="1"/>
</dbReference>
<evidence type="ECO:0000256" key="4">
    <source>
        <dbReference type="ARBA" id="ARBA00022833"/>
    </source>
</evidence>
<keyword evidence="4" id="KW-0862">Zinc</keyword>
<keyword evidence="2" id="KW-0479">Metal-binding</keyword>
<dbReference type="Pfam" id="PF01979">
    <property type="entry name" value="Amidohydro_1"/>
    <property type="match status" value="1"/>
</dbReference>
<sequence length="445" mass="48290">MTSAPVESCDLLIEAGYVVPIEPHAVVLEDHAVAVRGSEIVAVLPRVEAHARFAAARRVSRPDAALLPGLVNAHTHNPMTLLRGIADDLPLMVWLQQHIWPVETAVIGPEFVADGTALAIAEMLRGGTTCANENYFFADVQAAVYKQHGFRARVGTVIIDFPTAWAKTSDEYFERACEVHDQWRDDPLIGIAFAPHAPYTVNDANFARVRMLSDQLDVPVHLHTHETAQEIADSLKQYGQRPLARLDRLGLVNDRLIAVHMTQLTDAEIHLCAERGVSVVHCPESNLKLASGFCPACALQRAGVNLAIGTDGCASNNDLDMFSENRTAAILAKAVANDATALDAASTLRAATLGGARALGFGDRIGSIEVGKQADLICVDLSALETQPLHNVLSQLVYAAGRQQVSDVWIAGQRKLEQRVLVDMDTDALVANARQWRERIRSVHA</sequence>
<name>A0A2S7F1S6_9XANT</name>
<dbReference type="SUPFAM" id="SSF51338">
    <property type="entry name" value="Composite domain of metallo-dependent hydrolases"/>
    <property type="match status" value="1"/>
</dbReference>
<dbReference type="RefSeq" id="WP_046981318.1">
    <property type="nucleotide sequence ID" value="NZ_CP043476.1"/>
</dbReference>
<dbReference type="OrthoDB" id="9807210at2"/>